<accession>A0A1K1NRB8</accession>
<protein>
    <submittedName>
        <fullName evidence="1">Gliding motility-associated C-terminal domain-containing protein</fullName>
    </submittedName>
</protein>
<dbReference type="NCBIfam" id="TIGR01451">
    <property type="entry name" value="B_ant_repeat"/>
    <property type="match status" value="1"/>
</dbReference>
<dbReference type="InterPro" id="IPR047589">
    <property type="entry name" value="DUF11_rpt"/>
</dbReference>
<dbReference type="STRING" id="1150368.SAMN02927921_01403"/>
<dbReference type="OrthoDB" id="607469at2"/>
<gene>
    <name evidence="1" type="ORF">SAMN02927921_01403</name>
</gene>
<dbReference type="InterPro" id="IPR025667">
    <property type="entry name" value="SprB_repeat"/>
</dbReference>
<sequence length="3749" mass="402426">MMKNSTALRSFVLILYVLFAGTSAIYGQFLKPFEVRYENRIRGNMTMISNNVISRESGWRGGPNDPYNGNDNNDGFNMQYIDVDGNNSTFSSSRATLAITDSDDCYKILYAGLYWAGTYPSETSSDNTRRRIDQVKLQLPGSSGYLDLTGEVIFDGHNASGFDEDNGPYACFVDITEHVRDLDNPEGEYTLANVRVGRGNKYYFGGASGGWTIFFVYEDLALPAKFITSFDGFAAITRDGQSSVDVPVSGFRTNPVGPVRANLMTLALEGDRGINNDQFLLRGGNSGPFQTVSDNLNPSNNFFNARISRNDVEFLDRVPNSSNTLGYDATIIDITNMLANNETQATMRFTTSQDAYYPFFSAFSAEVVMPDIRLVKHIRDVEGNDMSNQEVNLGETLIYRIEFQNIGNDDARDFSIRDLLPVNARANVNITASNGVSWTHDEAQGEITFNVNDNLVEAGDPVGWIEIQVSIATDCMNFTEACSHIIRNQAFATYTGVDSGEVITEDPSLSGVNSCYEGEQVPVNILANTAVCTFERDELLCAGELTITAGGGFETYTWRNSDGIIVGNTQSITVNTPGTYTVFKETADGSSCPDLNEVVNVELFGTVQSNPLLSEADVVETCTDDGSSLPKFFLCGLGDRRLINIGIVNVENVEWQKLNENGACGPADRDAVCANKSSSCTWNTVATGAQYEIGSDGSGQYRMVISYPGGCFSRFYFNVYTNDLDPQAALENMICGNPGNITVSNVPSGYEYRWLRGGVEILSWQENNNDIDVNTAGIYEVEIRQVDVDGGCVFRLDNLVVQQRNLTVNIDTEPVSACGPGSIDISVEEVGPQYFYRITNQTGSTVFATYGPTNDNRFTYSGINDPNTYHIEVTAEDGDCSLDWDDGFVTVDKLAPLELTASVEQHIFCDSTGIISMNAVGGSTPYMYAIYRINGTAQNPQYPADYQSDGDFEIDTAGNYIFVATDANGCQAYSGAVSIEDYPPLDYDVEHENISCFGENDGRIRVMFTPVSGFDFSYLLEDVNGNDITAAYRVGNNFEELPPGAYTLTVTQSRGGNSCAADIYQITISQPDAPLTATSGVSETIECDANAGGQTRVVNAEGGTPPYRYSFDGGITYGSNNTGYLPSGTHNLYIRDDNGCTYTMQVEVPAPLTPPTATITVGDYDCEGHAEATVNLDNITTGYDYWYAIDGVVNTPDSISNVFTGISPGNHVVTVHYITQNPPPPSTLMIETFGAGPTVPTAYMGDVYCFEPQTGLGTNCPTNSNPEINDGEYAVTNTIAYPYGTWLNPSDHTGNAGGRMLVVNVGAAVGVGGIVYRRTVRDIIPDRDVTVSLWGLNLLRSGTDPGLGDPNLVIQLVDNNDNVVAEHITSDIPRDDDWHNFEIPLNPGNNAELDIVIRTNSAVVNGNDLALDDIVVYQVPKQCPGTIDIPVQIENGKAFEARITHVADLYCNDEEETTIAFTASNYNPVTGFEYSVDGGVTWINQMNTPVSVPAPVNTSTYEVSLRVRYAEDACEQTLIRSVSVPDPVEVTASLTEEATCNTGADIMVSGQGGVPPYQFSIDGGVNWTAAGTTADFYNLGSGIHTVLIRDKNYCTSDTDIAIDAPTPLAFTAVSSNCYNGDSNGQIIVDVDAGNGGYQFRINGGAWQTPNPPTAQGYYFTQLTSGTYIIEVRDAAGCAADPETVVIREELTAVVTPTDINCTPGTIEVQPSGGSGNYIYAFVPAGTNVTAADFTASATFQVTTGNEGDYDVHVRDNNGDTEYCEYLETITINRAPDLGINVTSQSPQCYGETGTITVNITSGDGLFTIEIADHNGNIVDVVNNFAGTTRVFTNLVGGAYTAKVIDRYGCEETQSANLEEPDELTADIQAILPADCDVTDPDEFGVLFANYPSYPGLTVEFSVDNGITWSADPEFRGYASGTRLYPSMRTVDTNGNRVCRIDFEDPFDVPFPPVSLVIDAVAEAVGCDFQVTVEGTDGQPPYTFAVTEGSDTPAPADWMSPNTPPNVHVFTGLVPGRTYSFYVQDNTGCVRVNDVDIYGEYDLIDTEVTHQSVPACFGEQNGEITFTVDDKDGIHENNIRWELLDNSDNVVQDSGGPVAYTPPMDVQVNGLAPGEYYLVVTQVDAVGADVCYGASRNVLIRQSRPITITGTDVQNISCNTPGFVQVSGTTGGWGGYTYTLSGTNLTEDIVSTENPVRITYDKVVNPALPVGVTIAVTDQYGCAADVGNEVLSVSQAPEISSVTIDNCASPFSMEVVATGGSGIYNYSIDGGASYSANGGIFANVVPGVYDIMVMDSNGCIAGPERVEVYPLFEAGAEITKLLDCSSAGQDAQITIHAAGGSGNYEYEVSGEVIIPRGIISANPFTLSVASAGDYTITVYDAVSGNAVWTASECEVVIPLTVEDPVTPVFTVSSTAISCNGARDGMIRMSATDNGINPLSYTLNPMPAGVSLMSDNSGFENVPPGNYTVTATGTNACTSVITDIIIQQPAPVSVPVAAVSVTPFGCNSGNNPEEAYIRVDASLITGGSGNYVTYEFVDSMTGNVLQSGSSAELAWSDTDGGDFTVNVYDDEGCTGSRSVSIAQLDMILTAEVTATDATCVSGATASVRVTTTTGNTNRIRWSLDNGDGDPDTNNWQPYGTTIADLAPGSYVFLVRHLDTGCMVPVTHTVAEPEGFDISVHILNDVICPGTESGAVTFEMINTPYTGIFDWEIFNASDSTSTGRLGTHNSVNGAIPMINLGGGSYYVEFRQTDMPGCTRTTAFGIAEPTGGDIEDETEVHVTPITCEQPTGRIYILASGGWGDHTYYVAPITAPAPVAADFTDVRDITGLTPNIYQVWVRDTGGCMVRFDDVELRQPDPISADIVADPGTDLQCIGDTNVQLSAENTAGGSGNYVYRLNRYATDGITIESTTDAYNTPVFGNLGSGIYSITVEDDWGCTFTTTTIAITAPDPIVPTLEIESTISCEQDAVIRLSAAGGNGGPYTYSADINGPYTATDTFTVGPGTYRFYARDANNCEPVLSNEVTINAIEAIHIDLDLTAANVNCNGDNTASIRATATGGLGNYVYMLLDENQDPITGRQNTTGVFDGLLAGDYYVRVESDDCEQVSDAVRVTEPDPLVINADLINVLCYGGATGRISLSASGGTGTVKYAISPNLNQFHEEGEFDGLTAGVYVIVAEDEAGCFERLELTITEPDQLVAALSYTGEICKDDANASISATITGGTAPYFTSFNGRNNYQQGQLDFTGLAGGETYVVFVKDSNDCETYQTITIPEGVDIVPEVEILYGFCQDSSFENEVTVQIADPDEMTRVTYALDGGTPRTNRTFVNLTPGAHTVDVIHTNGCTKRVSFVIEEKEPLDRIEIAAITDVDCFGEETGAITVQATGGEGIVEYAIQGVDVFQISNVFSGLPAGPYTLMARDEAGCTVSVSTTIGQPSQPLRAVETDRQEEVCEGDQDAYIEISVSGGTGPYATSLNGENIFVTGRMEFSGLEGGRTHTIYVKDAKGCEYVMDVTLEAPVTISPEAEIVYGCEGEFATNTVTIHVRDEVAADVMYSLNGGAGQTENTFGDLGPGIHNVEVLHANGCARSISFTIDEIAPLALRLEVQRLNQITAIATGGSGGYRYYVDDISLGTKNTYDINHSAVYTVRVEDANGCVATASITMEFIDIEIPNVFTPNGDGYEDTWKIRNSESYPYMTVIIYDRYGRELAKLPQGIGWTGVYKGKLLPAGDYWYTLKLNGENDNREFVGHFTLYR</sequence>
<reference evidence="1 2" key="1">
    <citation type="submission" date="2016-11" db="EMBL/GenBank/DDBJ databases">
        <authorList>
            <person name="Jaros S."/>
            <person name="Januszkiewicz K."/>
            <person name="Wedrychowicz H."/>
        </authorList>
    </citation>
    <scope>NUCLEOTIDE SEQUENCE [LARGE SCALE GENOMIC DNA]</scope>
    <source>
        <strain evidence="1 2">CGMCC 1.12145</strain>
    </source>
</reference>
<evidence type="ECO:0000313" key="1">
    <source>
        <dbReference type="EMBL" id="SFW38024.1"/>
    </source>
</evidence>
<dbReference type="EMBL" id="FPJE01000006">
    <property type="protein sequence ID" value="SFW38024.1"/>
    <property type="molecule type" value="Genomic_DNA"/>
</dbReference>
<dbReference type="Pfam" id="PF13573">
    <property type="entry name" value="SprB"/>
    <property type="match status" value="4"/>
</dbReference>
<dbReference type="InterPro" id="IPR026341">
    <property type="entry name" value="T9SS_type_B"/>
</dbReference>
<dbReference type="Gene3D" id="2.60.40.10">
    <property type="entry name" value="Immunoglobulins"/>
    <property type="match status" value="1"/>
</dbReference>
<dbReference type="NCBIfam" id="TIGR04131">
    <property type="entry name" value="Bac_Flav_CTERM"/>
    <property type="match status" value="1"/>
</dbReference>
<dbReference type="InterPro" id="IPR013783">
    <property type="entry name" value="Ig-like_fold"/>
</dbReference>
<keyword evidence="2" id="KW-1185">Reference proteome</keyword>
<name>A0A1K1NRB8_9FLAO</name>
<dbReference type="SUPFAM" id="SSF50939">
    <property type="entry name" value="Sialidases"/>
    <property type="match status" value="1"/>
</dbReference>
<proteinExistence type="predicted"/>
<dbReference type="InterPro" id="IPR036278">
    <property type="entry name" value="Sialidase_sf"/>
</dbReference>
<organism evidence="1 2">
    <name type="scientific">Sinomicrobium oceani</name>
    <dbReference type="NCBI Taxonomy" id="1150368"/>
    <lineage>
        <taxon>Bacteria</taxon>
        <taxon>Pseudomonadati</taxon>
        <taxon>Bacteroidota</taxon>
        <taxon>Flavobacteriia</taxon>
        <taxon>Flavobacteriales</taxon>
        <taxon>Flavobacteriaceae</taxon>
        <taxon>Sinomicrobium</taxon>
    </lineage>
</organism>
<dbReference type="Proteomes" id="UP000182248">
    <property type="component" value="Unassembled WGS sequence"/>
</dbReference>
<evidence type="ECO:0000313" key="2">
    <source>
        <dbReference type="Proteomes" id="UP000182248"/>
    </source>
</evidence>
<dbReference type="RefSeq" id="WP_083564820.1">
    <property type="nucleotide sequence ID" value="NZ_FPJE01000006.1"/>
</dbReference>
<dbReference type="Pfam" id="PF13585">
    <property type="entry name" value="CHU_C"/>
    <property type="match status" value="1"/>
</dbReference>